<dbReference type="InterPro" id="IPR014776">
    <property type="entry name" value="4pyrrole_Mease_sub2"/>
</dbReference>
<dbReference type="InterPro" id="IPR000878">
    <property type="entry name" value="4pyrrol_Mease"/>
</dbReference>
<dbReference type="InterPro" id="IPR012818">
    <property type="entry name" value="CbiE"/>
</dbReference>
<dbReference type="UniPathway" id="UPA00148"/>
<keyword evidence="2" id="KW-0169">Cobalamin biosynthesis</keyword>
<dbReference type="NCBIfam" id="TIGR02469">
    <property type="entry name" value="CbiT"/>
    <property type="match status" value="1"/>
</dbReference>
<sequence>MKKIYIIGIGMGNPDTLTVKGKHLIEKSQALIGARRMVDSLAKTDQQTAYAISPENILTWLEEHPDILWGSVLLSGDIGFFSGAKKLRRLIKERYGSVFGNEQIAFEYIPGISSLGYFACAIGLSWEDAELVSLHGRQEKSAVQAVFNHPKTFFLTDGTENTVQAICNRLVEAGLGDAEVFVGERLSYVEEQITKGTALELGKKEFEPLSVMMVLNPEVSQREKCTLGIGDEEFIRGNVPMTKEEVRTVTVSKMNLRKGDVVYDIGAGTGSVSVELALACSMGAVYAVETNQEGLELIRQNKEAFGARNLHVVSGMAPAALEGLPPPDKAFIGGSKGNLDEIIQNLLLKNSHVRIIINVVALESLGEAMSCIKKYGFQQVDITQLNVAKAKTLGSYNLMMGQNPVYIIAVQKSSEAV</sequence>
<evidence type="ECO:0000259" key="6">
    <source>
        <dbReference type="Pfam" id="PF00590"/>
    </source>
</evidence>
<dbReference type="SUPFAM" id="SSF53335">
    <property type="entry name" value="S-adenosyl-L-methionine-dependent methyltransferases"/>
    <property type="match status" value="1"/>
</dbReference>
<dbReference type="EMBL" id="CP048649">
    <property type="protein sequence ID" value="QIB69495.1"/>
    <property type="molecule type" value="Genomic_DNA"/>
</dbReference>
<dbReference type="InterPro" id="IPR035996">
    <property type="entry name" value="4pyrrol_Methylase_sf"/>
</dbReference>
<evidence type="ECO:0000256" key="5">
    <source>
        <dbReference type="ARBA" id="ARBA00022691"/>
    </source>
</evidence>
<name>A0A858BWN6_9FIRM</name>
<dbReference type="RefSeq" id="WP_163066738.1">
    <property type="nucleotide sequence ID" value="NZ_CP048649.1"/>
</dbReference>
<dbReference type="InterPro" id="IPR014008">
    <property type="entry name" value="Cbl_synth_MTase_CbiT"/>
</dbReference>
<keyword evidence="3 7" id="KW-0489">Methyltransferase</keyword>
<proteinExistence type="predicted"/>
<dbReference type="PANTHER" id="PTHR43182">
    <property type="entry name" value="COBALT-PRECORRIN-6B C(15)-METHYLTRANSFERASE (DECARBOXYLATING)"/>
    <property type="match status" value="1"/>
</dbReference>
<accession>A0A858BWN6</accession>
<organism evidence="7 8">
    <name type="scientific">Aminipila butyrica</name>
    <dbReference type="NCBI Taxonomy" id="433296"/>
    <lineage>
        <taxon>Bacteria</taxon>
        <taxon>Bacillati</taxon>
        <taxon>Bacillota</taxon>
        <taxon>Clostridia</taxon>
        <taxon>Peptostreptococcales</taxon>
        <taxon>Anaerovoracaceae</taxon>
        <taxon>Aminipila</taxon>
    </lineage>
</organism>
<dbReference type="Gene3D" id="3.40.1010.10">
    <property type="entry name" value="Cobalt-precorrin-4 Transmethylase, Domain 1"/>
    <property type="match status" value="1"/>
</dbReference>
<dbReference type="Gene3D" id="3.40.50.150">
    <property type="entry name" value="Vaccinia Virus protein VP39"/>
    <property type="match status" value="1"/>
</dbReference>
<dbReference type="GO" id="GO:0009236">
    <property type="term" value="P:cobalamin biosynthetic process"/>
    <property type="evidence" value="ECO:0007669"/>
    <property type="project" value="UniProtKB-UniPathway"/>
</dbReference>
<evidence type="ECO:0000313" key="7">
    <source>
        <dbReference type="EMBL" id="QIB69495.1"/>
    </source>
</evidence>
<protein>
    <submittedName>
        <fullName evidence="7">Precorrin-6y C5,15-methyltransferase (Decarboxylating) subunit CbiE</fullName>
    </submittedName>
</protein>
<feature type="domain" description="Tetrapyrrole methylase" evidence="6">
    <location>
        <begin position="3"/>
        <end position="201"/>
    </location>
</feature>
<dbReference type="InterPro" id="IPR050714">
    <property type="entry name" value="Cobalamin_biosynth_MTase"/>
</dbReference>
<dbReference type="KEGG" id="abut:Ami103574_09215"/>
<dbReference type="Gene3D" id="3.30.950.10">
    <property type="entry name" value="Methyltransferase, Cobalt-precorrin-4 Transmethylase, Domain 2"/>
    <property type="match status" value="1"/>
</dbReference>
<dbReference type="Proteomes" id="UP000466848">
    <property type="component" value="Chromosome"/>
</dbReference>
<keyword evidence="8" id="KW-1185">Reference proteome</keyword>
<dbReference type="InterPro" id="IPR029063">
    <property type="entry name" value="SAM-dependent_MTases_sf"/>
</dbReference>
<dbReference type="AlphaFoldDB" id="A0A858BWN6"/>
<evidence type="ECO:0000313" key="8">
    <source>
        <dbReference type="Proteomes" id="UP000466848"/>
    </source>
</evidence>
<dbReference type="CDD" id="cd02440">
    <property type="entry name" value="AdoMet_MTases"/>
    <property type="match status" value="1"/>
</dbReference>
<dbReference type="SUPFAM" id="SSF53790">
    <property type="entry name" value="Tetrapyrrole methylase"/>
    <property type="match status" value="1"/>
</dbReference>
<reference evidence="7 8" key="1">
    <citation type="submission" date="2020-02" db="EMBL/GenBank/DDBJ databases">
        <authorList>
            <person name="Kim Y.B."/>
            <person name="Roh S.W."/>
        </authorList>
    </citation>
    <scope>NUCLEOTIDE SEQUENCE [LARGE SCALE GENOMIC DNA]</scope>
    <source>
        <strain evidence="7 8">DSM 103574</strain>
    </source>
</reference>
<comment type="pathway">
    <text evidence="1">Cofactor biosynthesis; adenosylcobalamin biosynthesis.</text>
</comment>
<keyword evidence="4 7" id="KW-0808">Transferase</keyword>
<dbReference type="InterPro" id="IPR014777">
    <property type="entry name" value="4pyrrole_Mease_sub1"/>
</dbReference>
<dbReference type="GO" id="GO:0032259">
    <property type="term" value="P:methylation"/>
    <property type="evidence" value="ECO:0007669"/>
    <property type="project" value="UniProtKB-KW"/>
</dbReference>
<evidence type="ECO:0000256" key="1">
    <source>
        <dbReference type="ARBA" id="ARBA00004953"/>
    </source>
</evidence>
<gene>
    <name evidence="7" type="primary">cbiE</name>
    <name evidence="7" type="ORF">Ami103574_09215</name>
</gene>
<evidence type="ECO:0000256" key="3">
    <source>
        <dbReference type="ARBA" id="ARBA00022603"/>
    </source>
</evidence>
<keyword evidence="5" id="KW-0949">S-adenosyl-L-methionine</keyword>
<dbReference type="NCBIfam" id="TIGR02467">
    <property type="entry name" value="CbiE"/>
    <property type="match status" value="1"/>
</dbReference>
<dbReference type="GO" id="GO:0008276">
    <property type="term" value="F:protein methyltransferase activity"/>
    <property type="evidence" value="ECO:0007669"/>
    <property type="project" value="InterPro"/>
</dbReference>
<dbReference type="PANTHER" id="PTHR43182:SF1">
    <property type="entry name" value="COBALT-PRECORRIN-7 C(5)-METHYLTRANSFERASE"/>
    <property type="match status" value="1"/>
</dbReference>
<evidence type="ECO:0000256" key="4">
    <source>
        <dbReference type="ARBA" id="ARBA00022679"/>
    </source>
</evidence>
<dbReference type="CDD" id="cd11644">
    <property type="entry name" value="Precorrin-6Y-MT"/>
    <property type="match status" value="1"/>
</dbReference>
<dbReference type="Pfam" id="PF00590">
    <property type="entry name" value="TP_methylase"/>
    <property type="match status" value="1"/>
</dbReference>
<evidence type="ECO:0000256" key="2">
    <source>
        <dbReference type="ARBA" id="ARBA00022573"/>
    </source>
</evidence>